<protein>
    <submittedName>
        <fullName evidence="1">Uncharacterized protein</fullName>
    </submittedName>
</protein>
<gene>
    <name evidence="1" type="ORF">BJP34_04845</name>
</gene>
<reference evidence="2" key="1">
    <citation type="submission" date="2016-10" db="EMBL/GenBank/DDBJ databases">
        <title>Comparative genomics uncovers the prolific and rare metabolic potential of the cyanobacterial genus Moorea.</title>
        <authorList>
            <person name="Leao T."/>
            <person name="Castelao G."/>
            <person name="Korobeynikov A."/>
            <person name="Monroe E.A."/>
            <person name="Podell S."/>
            <person name="Glukhov E."/>
            <person name="Allen E."/>
            <person name="Gerwick W.H."/>
            <person name="Gerwick L."/>
        </authorList>
    </citation>
    <scope>NUCLEOTIDE SEQUENCE [LARGE SCALE GENOMIC DNA]</scope>
    <source>
        <strain evidence="2">PAL-8-15-08-1</strain>
    </source>
</reference>
<sequence length="110" mass="12413">MFSNYKINPVEDLDRATNNLSDLPSLPIDYFPNVIEIFDQYGLLAGVVVSKGIPYEMPRHNDQVSDYNAWYFDGQLCVFYRGKNILLDRTQNLQHRAAIFGALGLGALGV</sequence>
<accession>A0A1D8TML2</accession>
<dbReference type="AlphaFoldDB" id="A0A1D8TML2"/>
<proteinExistence type="predicted"/>
<dbReference type="STRING" id="1458985.BJP34_04845"/>
<dbReference type="RefSeq" id="WP_009149093.1">
    <property type="nucleotide sequence ID" value="NZ_CP017599.1"/>
</dbReference>
<name>A0A1D8TML2_9CYAN</name>
<dbReference type="EMBL" id="CP017599">
    <property type="protein sequence ID" value="AOW98869.1"/>
    <property type="molecule type" value="Genomic_DNA"/>
</dbReference>
<dbReference type="OrthoDB" id="467577at2"/>
<dbReference type="Proteomes" id="UP000177870">
    <property type="component" value="Chromosome"/>
</dbReference>
<dbReference type="KEGG" id="mpro:BJP34_04845"/>
<evidence type="ECO:0000313" key="2">
    <source>
        <dbReference type="Proteomes" id="UP000177870"/>
    </source>
</evidence>
<evidence type="ECO:0000313" key="1">
    <source>
        <dbReference type="EMBL" id="AOW98869.1"/>
    </source>
</evidence>
<organism evidence="1 2">
    <name type="scientific">Moorena producens PAL-8-15-08-1</name>
    <dbReference type="NCBI Taxonomy" id="1458985"/>
    <lineage>
        <taxon>Bacteria</taxon>
        <taxon>Bacillati</taxon>
        <taxon>Cyanobacteriota</taxon>
        <taxon>Cyanophyceae</taxon>
        <taxon>Coleofasciculales</taxon>
        <taxon>Coleofasciculaceae</taxon>
        <taxon>Moorena</taxon>
    </lineage>
</organism>